<evidence type="ECO:0000313" key="1">
    <source>
        <dbReference type="EMBL" id="CCD44906.1"/>
    </source>
</evidence>
<reference evidence="2" key="1">
    <citation type="journal article" date="2011" name="PLoS Genet.">
        <title>Genomic analysis of the necrotrophic fungal pathogens Sclerotinia sclerotiorum and Botrytis cinerea.</title>
        <authorList>
            <person name="Amselem J."/>
            <person name="Cuomo C.A."/>
            <person name="van Kan J.A."/>
            <person name="Viaud M."/>
            <person name="Benito E.P."/>
            <person name="Couloux A."/>
            <person name="Coutinho P.M."/>
            <person name="de Vries R.P."/>
            <person name="Dyer P.S."/>
            <person name="Fillinger S."/>
            <person name="Fournier E."/>
            <person name="Gout L."/>
            <person name="Hahn M."/>
            <person name="Kohn L."/>
            <person name="Lapalu N."/>
            <person name="Plummer K.M."/>
            <person name="Pradier J.M."/>
            <person name="Quevillon E."/>
            <person name="Sharon A."/>
            <person name="Simon A."/>
            <person name="ten Have A."/>
            <person name="Tudzynski B."/>
            <person name="Tudzynski P."/>
            <person name="Wincker P."/>
            <person name="Andrew M."/>
            <person name="Anthouard V."/>
            <person name="Beever R.E."/>
            <person name="Beffa R."/>
            <person name="Benoit I."/>
            <person name="Bouzid O."/>
            <person name="Brault B."/>
            <person name="Chen Z."/>
            <person name="Choquer M."/>
            <person name="Collemare J."/>
            <person name="Cotton P."/>
            <person name="Danchin E.G."/>
            <person name="Da Silva C."/>
            <person name="Gautier A."/>
            <person name="Giraud C."/>
            <person name="Giraud T."/>
            <person name="Gonzalez C."/>
            <person name="Grossetete S."/>
            <person name="Guldener U."/>
            <person name="Henrissat B."/>
            <person name="Howlett B.J."/>
            <person name="Kodira C."/>
            <person name="Kretschmer M."/>
            <person name="Lappartient A."/>
            <person name="Leroch M."/>
            <person name="Levis C."/>
            <person name="Mauceli E."/>
            <person name="Neuveglise C."/>
            <person name="Oeser B."/>
            <person name="Pearson M."/>
            <person name="Poulain J."/>
            <person name="Poussereau N."/>
            <person name="Quesneville H."/>
            <person name="Rascle C."/>
            <person name="Schumacher J."/>
            <person name="Segurens B."/>
            <person name="Sexton A."/>
            <person name="Silva E."/>
            <person name="Sirven C."/>
            <person name="Soanes D.M."/>
            <person name="Talbot N.J."/>
            <person name="Templeton M."/>
            <person name="Yandava C."/>
            <person name="Yarden O."/>
            <person name="Zeng Q."/>
            <person name="Rollins J.A."/>
            <person name="Lebrun M.H."/>
            <person name="Dickman M."/>
        </authorList>
    </citation>
    <scope>NUCLEOTIDE SEQUENCE [LARGE SCALE GENOMIC DNA]</scope>
    <source>
        <strain evidence="2">T4</strain>
    </source>
</reference>
<accession>G2XWN6</accession>
<dbReference type="HOGENOM" id="CLU_3350956_0_0_1"/>
<proteinExistence type="predicted"/>
<sequence length="37" mass="3979">MGSRIEASANESSSLKHFSLLCMSEQRKVESPSSPPA</sequence>
<name>G2XWN6_BOTF4</name>
<dbReference type="AlphaFoldDB" id="G2XWN6"/>
<organism evidence="1 2">
    <name type="scientific">Botryotinia fuckeliana (strain T4)</name>
    <name type="common">Noble rot fungus</name>
    <name type="synonym">Botrytis cinerea</name>
    <dbReference type="NCBI Taxonomy" id="999810"/>
    <lineage>
        <taxon>Eukaryota</taxon>
        <taxon>Fungi</taxon>
        <taxon>Dikarya</taxon>
        <taxon>Ascomycota</taxon>
        <taxon>Pezizomycotina</taxon>
        <taxon>Leotiomycetes</taxon>
        <taxon>Helotiales</taxon>
        <taxon>Sclerotiniaceae</taxon>
        <taxon>Botrytis</taxon>
    </lineage>
</organism>
<dbReference type="EMBL" id="FQ790272">
    <property type="protein sequence ID" value="CCD44906.1"/>
    <property type="molecule type" value="Genomic_DNA"/>
</dbReference>
<dbReference type="Proteomes" id="UP000008177">
    <property type="component" value="Unplaced contigs"/>
</dbReference>
<evidence type="ECO:0000313" key="2">
    <source>
        <dbReference type="Proteomes" id="UP000008177"/>
    </source>
</evidence>
<protein>
    <submittedName>
        <fullName evidence="1">Uncharacterized protein</fullName>
    </submittedName>
</protein>
<dbReference type="InParanoid" id="G2XWN6"/>
<gene>
    <name evidence="1" type="ORF">BofuT4_P052550.1</name>
</gene>